<keyword evidence="1" id="KW-0732">Signal</keyword>
<gene>
    <name evidence="2" type="ORF">NA56DRAFT_153947</name>
</gene>
<reference evidence="2 3" key="1">
    <citation type="submission" date="2016-05" db="EMBL/GenBank/DDBJ databases">
        <title>A degradative enzymes factory behind the ericoid mycorrhizal symbiosis.</title>
        <authorList>
            <consortium name="DOE Joint Genome Institute"/>
            <person name="Martino E."/>
            <person name="Morin E."/>
            <person name="Grelet G."/>
            <person name="Kuo A."/>
            <person name="Kohler A."/>
            <person name="Daghino S."/>
            <person name="Barry K."/>
            <person name="Choi C."/>
            <person name="Cichocki N."/>
            <person name="Clum A."/>
            <person name="Copeland A."/>
            <person name="Hainaut M."/>
            <person name="Haridas S."/>
            <person name="Labutti K."/>
            <person name="Lindquist E."/>
            <person name="Lipzen A."/>
            <person name="Khouja H.-R."/>
            <person name="Murat C."/>
            <person name="Ohm R."/>
            <person name="Olson A."/>
            <person name="Spatafora J."/>
            <person name="Veneault-Fourrey C."/>
            <person name="Henrissat B."/>
            <person name="Grigoriev I."/>
            <person name="Martin F."/>
            <person name="Perotto S."/>
        </authorList>
    </citation>
    <scope>NUCLEOTIDE SEQUENCE [LARGE SCALE GENOMIC DNA]</scope>
    <source>
        <strain evidence="2 3">UAMH 7357</strain>
    </source>
</reference>
<protein>
    <submittedName>
        <fullName evidence="2">Uncharacterized protein</fullName>
    </submittedName>
</protein>
<evidence type="ECO:0000313" key="3">
    <source>
        <dbReference type="Proteomes" id="UP000235672"/>
    </source>
</evidence>
<sequence>MLSLKQTFLLASIFSAGWVLGREKVLQDEDLKRIIDGSWDAEQAVFRKLEYASAHSQVFWKNKKSTPLSPLNYKPADNETLLDVCTLPLHQICTDCSPVRRHRNHLSTHQSHKLQKHGLHLLQSPQHPPRHKLISPRPRRHRHLLLIPERHPRLPILLSPLYTPKDLRLVSLLRHHHLLPVP</sequence>
<accession>A0A2J6QP27</accession>
<dbReference type="EMBL" id="KZ613465">
    <property type="protein sequence ID" value="PMD28020.1"/>
    <property type="molecule type" value="Genomic_DNA"/>
</dbReference>
<feature type="signal peptide" evidence="1">
    <location>
        <begin position="1"/>
        <end position="21"/>
    </location>
</feature>
<organism evidence="2 3">
    <name type="scientific">Hyaloscypha hepaticicola</name>
    <dbReference type="NCBI Taxonomy" id="2082293"/>
    <lineage>
        <taxon>Eukaryota</taxon>
        <taxon>Fungi</taxon>
        <taxon>Dikarya</taxon>
        <taxon>Ascomycota</taxon>
        <taxon>Pezizomycotina</taxon>
        <taxon>Leotiomycetes</taxon>
        <taxon>Helotiales</taxon>
        <taxon>Hyaloscyphaceae</taxon>
        <taxon>Hyaloscypha</taxon>
    </lineage>
</organism>
<evidence type="ECO:0000256" key="1">
    <source>
        <dbReference type="SAM" id="SignalP"/>
    </source>
</evidence>
<proteinExistence type="predicted"/>
<keyword evidence="3" id="KW-1185">Reference proteome</keyword>
<feature type="chain" id="PRO_5014466083" evidence="1">
    <location>
        <begin position="22"/>
        <end position="182"/>
    </location>
</feature>
<dbReference type="Proteomes" id="UP000235672">
    <property type="component" value="Unassembled WGS sequence"/>
</dbReference>
<evidence type="ECO:0000313" key="2">
    <source>
        <dbReference type="EMBL" id="PMD28020.1"/>
    </source>
</evidence>
<dbReference type="AlphaFoldDB" id="A0A2J6QP27"/>
<name>A0A2J6QP27_9HELO</name>